<dbReference type="AlphaFoldDB" id="A0A4S5BLP6"/>
<evidence type="ECO:0000259" key="1">
    <source>
        <dbReference type="Pfam" id="PF05171"/>
    </source>
</evidence>
<gene>
    <name evidence="2" type="ORF">E8K88_09290</name>
</gene>
<dbReference type="Pfam" id="PF05171">
    <property type="entry name" value="HemS"/>
    <property type="match status" value="2"/>
</dbReference>
<dbReference type="OrthoDB" id="316630at2"/>
<organism evidence="2 3">
    <name type="scientific">Lampropedia aestuarii</name>
    <dbReference type="NCBI Taxonomy" id="2562762"/>
    <lineage>
        <taxon>Bacteria</taxon>
        <taxon>Pseudomonadati</taxon>
        <taxon>Pseudomonadota</taxon>
        <taxon>Betaproteobacteria</taxon>
        <taxon>Burkholderiales</taxon>
        <taxon>Comamonadaceae</taxon>
        <taxon>Lampropedia</taxon>
    </lineage>
</organism>
<reference evidence="2 3" key="1">
    <citation type="submission" date="2019-04" db="EMBL/GenBank/DDBJ databases">
        <title>Lampropedia sp YIM MLB12 draf genome.</title>
        <authorList>
            <person name="Wang Y.-X."/>
        </authorList>
    </citation>
    <scope>NUCLEOTIDE SEQUENCE [LARGE SCALE GENOMIC DNA]</scope>
    <source>
        <strain evidence="2 3">YIM MLB12</strain>
    </source>
</reference>
<feature type="domain" description="Haemin-degrading HemS/ChuX" evidence="1">
    <location>
        <begin position="293"/>
        <end position="420"/>
    </location>
</feature>
<dbReference type="GO" id="GO:0006826">
    <property type="term" value="P:iron ion transport"/>
    <property type="evidence" value="ECO:0007669"/>
    <property type="project" value="InterPro"/>
</dbReference>
<dbReference type="SUPFAM" id="SSF144064">
    <property type="entry name" value="Heme iron utilization protein-like"/>
    <property type="match status" value="1"/>
</dbReference>
<dbReference type="InterPro" id="IPR053733">
    <property type="entry name" value="Heme_Transport_Util_sf"/>
</dbReference>
<keyword evidence="3" id="KW-1185">Reference proteome</keyword>
<feature type="domain" description="Haemin-degrading HemS/ChuX" evidence="1">
    <location>
        <begin position="175"/>
        <end position="237"/>
    </location>
</feature>
<evidence type="ECO:0000313" key="3">
    <source>
        <dbReference type="Proteomes" id="UP000306236"/>
    </source>
</evidence>
<name>A0A4S5BLP6_9BURK</name>
<sequence>MRGLCRLVLQRHGAISNTFDGWINSMKQSIHQLVALPLAMASALLLGACAHQSDAVPAGPNKSAVHAAWPTQQCSFSTQVDDWPSITAGLAAAAVAPQFSVVRLQAEGVKSAPDIMARVLDLGQVQVRSAQANASISRVGIPNRLPEAWSRSSGDAAKDEAQRISNRLNGSGYFGDKVDLRFRFPAWEYAFALTDTSDADCARRSLVFFNAAGQLIHTVTLANTSHEADFDALVQDFRHADQSVPAKLEPVQALDAQAASVPDAQVDLKAYHEAWNAIDDVHQFNRVLRDFKLKREQSVRLGPTDKARALAPAAVEELLRSAVKEAIPIMVFVSNGAVIQVHGDTIHNVRAVGDWLIVDDPDSYITINRAAVHSAWAIERAGVYSVDVFDGQAQLIASFFGVRSKDNPEPAPWINLVKRLPAQ</sequence>
<proteinExistence type="predicted"/>
<accession>A0A4S5BLP6</accession>
<dbReference type="Gene3D" id="3.40.1570.10">
    <property type="entry name" value="HemS/ChuS/ChuX like domains"/>
    <property type="match status" value="2"/>
</dbReference>
<dbReference type="Proteomes" id="UP000306236">
    <property type="component" value="Unassembled WGS sequence"/>
</dbReference>
<comment type="caution">
    <text evidence="2">The sequence shown here is derived from an EMBL/GenBank/DDBJ whole genome shotgun (WGS) entry which is preliminary data.</text>
</comment>
<dbReference type="InterPro" id="IPR007845">
    <property type="entry name" value="HemS/ChuX_dom"/>
</dbReference>
<protein>
    <recommendedName>
        <fullName evidence="1">Haemin-degrading HemS/ChuX domain-containing protein</fullName>
    </recommendedName>
</protein>
<dbReference type="CDD" id="cd16831">
    <property type="entry name" value="HemS-like_C"/>
    <property type="match status" value="1"/>
</dbReference>
<dbReference type="EMBL" id="SSWX01000010">
    <property type="protein sequence ID" value="THJ33467.1"/>
    <property type="molecule type" value="Genomic_DNA"/>
</dbReference>
<evidence type="ECO:0000313" key="2">
    <source>
        <dbReference type="EMBL" id="THJ33467.1"/>
    </source>
</evidence>